<comment type="subcellular location">
    <subcellularLocation>
        <location evidence="1 6">Membrane</location>
        <topology evidence="1 6">Multi-pass membrane protein</topology>
    </subcellularLocation>
</comment>
<evidence type="ECO:0000256" key="5">
    <source>
        <dbReference type="ARBA" id="ARBA00023136"/>
    </source>
</evidence>
<keyword evidence="5 6" id="KW-0472">Membrane</keyword>
<reference evidence="8" key="1">
    <citation type="submission" date="2019-11" db="EMBL/GenBank/DDBJ databases">
        <title>Genomic insights into an expanded diversity of filamentous marine cyanobacteria reveals the extraordinary biosynthetic potential of Moorea and Okeania.</title>
        <authorList>
            <person name="Ferreira Leao T."/>
            <person name="Wang M."/>
            <person name="Moss N."/>
            <person name="Da Silva R."/>
            <person name="Sanders J."/>
            <person name="Nurk S."/>
            <person name="Gurevich A."/>
            <person name="Humphrey G."/>
            <person name="Reher R."/>
            <person name="Zhu Q."/>
            <person name="Belda-Ferre P."/>
            <person name="Glukhov E."/>
            <person name="Rex R."/>
            <person name="Dorrestein P.C."/>
            <person name="Knight R."/>
            <person name="Pevzner P."/>
            <person name="Gerwick W.H."/>
            <person name="Gerwick L."/>
        </authorList>
    </citation>
    <scope>NUCLEOTIDE SEQUENCE</scope>
    <source>
        <strain evidence="8">SIO1C4</strain>
    </source>
</reference>
<organism evidence="8">
    <name type="scientific">Symploca sp. SIO1C4</name>
    <dbReference type="NCBI Taxonomy" id="2607765"/>
    <lineage>
        <taxon>Bacteria</taxon>
        <taxon>Bacillati</taxon>
        <taxon>Cyanobacteriota</taxon>
        <taxon>Cyanophyceae</taxon>
        <taxon>Coleofasciculales</taxon>
        <taxon>Coleofasciculaceae</taxon>
        <taxon>Symploca</taxon>
    </lineage>
</organism>
<dbReference type="Pfam" id="PF01169">
    <property type="entry name" value="GDT1"/>
    <property type="match status" value="1"/>
</dbReference>
<sequence length="143" mass="15428">MSTPILSELSTLSQPDSTNSTQNPDSTELVTNEPITEPQESQSLEKPLQGKWGIFCSTFFTIFLAEIGDKTQLATLLISAQSHSPWIVFTGAAMALITTSLLGVLIGHWLSKRVSPKTMETAAGVLLLFIAVMLLLDVAHLEG</sequence>
<evidence type="ECO:0000256" key="3">
    <source>
        <dbReference type="ARBA" id="ARBA00022692"/>
    </source>
</evidence>
<dbReference type="EMBL" id="JAAHFQ010001110">
    <property type="protein sequence ID" value="NER32197.1"/>
    <property type="molecule type" value="Genomic_DNA"/>
</dbReference>
<gene>
    <name evidence="8" type="ORF">F6J89_32500</name>
</gene>
<dbReference type="GO" id="GO:0016020">
    <property type="term" value="C:membrane"/>
    <property type="evidence" value="ECO:0007669"/>
    <property type="project" value="UniProtKB-SubCell"/>
</dbReference>
<feature type="region of interest" description="Disordered" evidence="7">
    <location>
        <begin position="1"/>
        <end position="44"/>
    </location>
</feature>
<name>A0A6B3NKV0_9CYAN</name>
<dbReference type="AlphaFoldDB" id="A0A6B3NKV0"/>
<comment type="similarity">
    <text evidence="2 6">Belongs to the GDT1 family.</text>
</comment>
<dbReference type="InterPro" id="IPR001727">
    <property type="entry name" value="GDT1-like"/>
</dbReference>
<dbReference type="GO" id="GO:0046873">
    <property type="term" value="F:metal ion transmembrane transporter activity"/>
    <property type="evidence" value="ECO:0007669"/>
    <property type="project" value="InterPro"/>
</dbReference>
<feature type="transmembrane region" description="Helical" evidence="6">
    <location>
        <begin position="122"/>
        <end position="141"/>
    </location>
</feature>
<evidence type="ECO:0000256" key="1">
    <source>
        <dbReference type="ARBA" id="ARBA00004141"/>
    </source>
</evidence>
<evidence type="ECO:0000256" key="7">
    <source>
        <dbReference type="SAM" id="MobiDB-lite"/>
    </source>
</evidence>
<evidence type="ECO:0000256" key="6">
    <source>
        <dbReference type="RuleBase" id="RU365102"/>
    </source>
</evidence>
<dbReference type="PANTHER" id="PTHR12608:SF1">
    <property type="entry name" value="TRANSMEMBRANE PROTEIN 165"/>
    <property type="match status" value="1"/>
</dbReference>
<evidence type="ECO:0000256" key="2">
    <source>
        <dbReference type="ARBA" id="ARBA00009190"/>
    </source>
</evidence>
<evidence type="ECO:0000313" key="8">
    <source>
        <dbReference type="EMBL" id="NER32197.1"/>
    </source>
</evidence>
<feature type="transmembrane region" description="Helical" evidence="6">
    <location>
        <begin position="86"/>
        <end position="110"/>
    </location>
</feature>
<proteinExistence type="inferred from homology"/>
<dbReference type="PANTHER" id="PTHR12608">
    <property type="entry name" value="TRANSMEMBRANE PROTEIN HTP-1 RELATED"/>
    <property type="match status" value="1"/>
</dbReference>
<keyword evidence="3 6" id="KW-0812">Transmembrane</keyword>
<comment type="caution">
    <text evidence="8">The sequence shown here is derived from an EMBL/GenBank/DDBJ whole genome shotgun (WGS) entry which is preliminary data.</text>
</comment>
<comment type="caution">
    <text evidence="6">Lacks conserved residue(s) required for the propagation of feature annotation.</text>
</comment>
<accession>A0A6B3NKV0</accession>
<protein>
    <recommendedName>
        <fullName evidence="6">GDT1 family protein</fullName>
    </recommendedName>
</protein>
<evidence type="ECO:0000256" key="4">
    <source>
        <dbReference type="ARBA" id="ARBA00022989"/>
    </source>
</evidence>
<keyword evidence="4 6" id="KW-1133">Transmembrane helix</keyword>